<accession>A0A2J0Q821</accession>
<dbReference type="AlphaFoldDB" id="A0A2J0Q821"/>
<protein>
    <submittedName>
        <fullName evidence="1">Uncharacterized protein</fullName>
    </submittedName>
</protein>
<evidence type="ECO:0000313" key="1">
    <source>
        <dbReference type="EMBL" id="PJE51295.1"/>
    </source>
</evidence>
<comment type="caution">
    <text evidence="1">The sequence shown here is derived from an EMBL/GenBank/DDBJ whole genome shotgun (WGS) entry which is preliminary data.</text>
</comment>
<proteinExistence type="predicted"/>
<name>A0A2J0Q821_9BACT</name>
<sequence length="111" mass="12852">MLRKIQRFFEKIIINYYSDKIWSIPIYHDGDQFPNLEDLEEMEGVAIDAYNYMRGTDRLGAGDFSDDSKILAVRTVAYQLGISIRKVINQCEICILPWAGFHGKIMARMKA</sequence>
<organism evidence="1 2">
    <name type="scientific">Candidatus Yanofskybacteria bacterium CG10_big_fil_rev_8_21_14_0_10_36_16</name>
    <dbReference type="NCBI Taxonomy" id="1975096"/>
    <lineage>
        <taxon>Bacteria</taxon>
        <taxon>Candidatus Yanofskyibacteriota</taxon>
    </lineage>
</organism>
<gene>
    <name evidence="1" type="ORF">COV29_00890</name>
</gene>
<dbReference type="Proteomes" id="UP000228496">
    <property type="component" value="Unassembled WGS sequence"/>
</dbReference>
<evidence type="ECO:0000313" key="2">
    <source>
        <dbReference type="Proteomes" id="UP000228496"/>
    </source>
</evidence>
<reference evidence="1 2" key="1">
    <citation type="submission" date="2017-09" db="EMBL/GenBank/DDBJ databases">
        <title>Depth-based differentiation of microbial function through sediment-hosted aquifers and enrichment of novel symbionts in the deep terrestrial subsurface.</title>
        <authorList>
            <person name="Probst A.J."/>
            <person name="Ladd B."/>
            <person name="Jarett J.K."/>
            <person name="Geller-Mcgrath D.E."/>
            <person name="Sieber C.M."/>
            <person name="Emerson J.B."/>
            <person name="Anantharaman K."/>
            <person name="Thomas B.C."/>
            <person name="Malmstrom R."/>
            <person name="Stieglmeier M."/>
            <person name="Klingl A."/>
            <person name="Woyke T."/>
            <person name="Ryan C.M."/>
            <person name="Banfield J.F."/>
        </authorList>
    </citation>
    <scope>NUCLEOTIDE SEQUENCE [LARGE SCALE GENOMIC DNA]</scope>
    <source>
        <strain evidence="1">CG10_big_fil_rev_8_21_14_0_10_36_16</strain>
    </source>
</reference>
<dbReference type="EMBL" id="PCXQ01000003">
    <property type="protein sequence ID" value="PJE51295.1"/>
    <property type="molecule type" value="Genomic_DNA"/>
</dbReference>